<dbReference type="RefSeq" id="WP_110935842.1">
    <property type="nucleotide sequence ID" value="NZ_KZ614146.1"/>
</dbReference>
<comment type="caution">
    <text evidence="3">The sequence shown here is derived from an EMBL/GenBank/DDBJ whole genome shotgun (WGS) entry which is preliminary data.</text>
</comment>
<dbReference type="InterPro" id="IPR039422">
    <property type="entry name" value="MarR/SlyA-like"/>
</dbReference>
<dbReference type="Proteomes" id="UP000281498">
    <property type="component" value="Unassembled WGS sequence"/>
</dbReference>
<evidence type="ECO:0000259" key="2">
    <source>
        <dbReference type="SMART" id="SM00347"/>
    </source>
</evidence>
<dbReference type="SMART" id="SM00347">
    <property type="entry name" value="HTH_MARR"/>
    <property type="match status" value="1"/>
</dbReference>
<dbReference type="InterPro" id="IPR000835">
    <property type="entry name" value="HTH_MarR-typ"/>
</dbReference>
<dbReference type="InterPro" id="IPR036388">
    <property type="entry name" value="WH-like_DNA-bd_sf"/>
</dbReference>
<keyword evidence="4" id="KW-1185">Reference proteome</keyword>
<dbReference type="GO" id="GO:0003700">
    <property type="term" value="F:DNA-binding transcription factor activity"/>
    <property type="evidence" value="ECO:0007669"/>
    <property type="project" value="InterPro"/>
</dbReference>
<accession>A0A3A9KAG6</accession>
<dbReference type="Pfam" id="PF01047">
    <property type="entry name" value="MarR"/>
    <property type="match status" value="1"/>
</dbReference>
<evidence type="ECO:0000313" key="4">
    <source>
        <dbReference type="Proteomes" id="UP000281498"/>
    </source>
</evidence>
<reference evidence="3 4" key="1">
    <citation type="submission" date="2017-10" db="EMBL/GenBank/DDBJ databases">
        <title>Bacillus sp. nov., a halophilic bacterium isolated from a Keqin Lake.</title>
        <authorList>
            <person name="Wang H."/>
        </authorList>
    </citation>
    <scope>NUCLEOTIDE SEQUENCE [LARGE SCALE GENOMIC DNA]</scope>
    <source>
        <strain evidence="3 4">KCTC 13187</strain>
    </source>
</reference>
<dbReference type="InterPro" id="IPR036390">
    <property type="entry name" value="WH_DNA-bd_sf"/>
</dbReference>
<dbReference type="GO" id="GO:0006950">
    <property type="term" value="P:response to stress"/>
    <property type="evidence" value="ECO:0007669"/>
    <property type="project" value="TreeGrafter"/>
</dbReference>
<gene>
    <name evidence="3" type="ORF">CR203_14845</name>
</gene>
<dbReference type="EMBL" id="PDOE01000006">
    <property type="protein sequence ID" value="RKL66563.1"/>
    <property type="molecule type" value="Genomic_DNA"/>
</dbReference>
<dbReference type="AlphaFoldDB" id="A0A3A9KAG6"/>
<dbReference type="OrthoDB" id="1551170at2"/>
<dbReference type="GO" id="GO:0003677">
    <property type="term" value="F:DNA binding"/>
    <property type="evidence" value="ECO:0007669"/>
    <property type="project" value="UniProtKB-KW"/>
</dbReference>
<organism evidence="3 4">
    <name type="scientific">Salipaludibacillus neizhouensis</name>
    <dbReference type="NCBI Taxonomy" id="885475"/>
    <lineage>
        <taxon>Bacteria</taxon>
        <taxon>Bacillati</taxon>
        <taxon>Bacillota</taxon>
        <taxon>Bacilli</taxon>
        <taxon>Bacillales</taxon>
        <taxon>Bacillaceae</taxon>
    </lineage>
</organism>
<name>A0A3A9KAG6_9BACI</name>
<feature type="domain" description="HTH marR-type" evidence="2">
    <location>
        <begin position="27"/>
        <end position="124"/>
    </location>
</feature>
<sequence length="142" mass="16305">MLEKYLTECLYFTASRLDRIITKMAEDEFSKTGLSPTAAYLLMVVYEDEGLSQKKIGETLYLKPSTVTRTIDNLVRKELINKEINGRTTLIYSTNKGKELSTLIHECWFSLRDHYSSIIGKEDADEITNKISKINDQLDIVD</sequence>
<dbReference type="PANTHER" id="PTHR33164">
    <property type="entry name" value="TRANSCRIPTIONAL REGULATOR, MARR FAMILY"/>
    <property type="match status" value="1"/>
</dbReference>
<evidence type="ECO:0000313" key="3">
    <source>
        <dbReference type="EMBL" id="RKL66563.1"/>
    </source>
</evidence>
<keyword evidence="1" id="KW-0238">DNA-binding</keyword>
<evidence type="ECO:0000256" key="1">
    <source>
        <dbReference type="ARBA" id="ARBA00023125"/>
    </source>
</evidence>
<dbReference type="Gene3D" id="1.10.10.10">
    <property type="entry name" value="Winged helix-like DNA-binding domain superfamily/Winged helix DNA-binding domain"/>
    <property type="match status" value="1"/>
</dbReference>
<proteinExistence type="predicted"/>
<protein>
    <submittedName>
        <fullName evidence="3">MarR family transcriptional regulator</fullName>
    </submittedName>
</protein>
<dbReference type="PANTHER" id="PTHR33164:SF43">
    <property type="entry name" value="HTH-TYPE TRANSCRIPTIONAL REPRESSOR YETL"/>
    <property type="match status" value="1"/>
</dbReference>
<dbReference type="SUPFAM" id="SSF46785">
    <property type="entry name" value="Winged helix' DNA-binding domain"/>
    <property type="match status" value="1"/>
</dbReference>